<dbReference type="Gene3D" id="2.40.30.180">
    <property type="entry name" value="Ubiquitin-activating enzyme E1, FCCH domain"/>
    <property type="match status" value="1"/>
</dbReference>
<evidence type="ECO:0000313" key="2">
    <source>
        <dbReference type="EMBL" id="CAB5214663.1"/>
    </source>
</evidence>
<proteinExistence type="predicted"/>
<feature type="domain" description="Major tropism determinant N-terminal" evidence="1">
    <location>
        <begin position="5"/>
        <end position="43"/>
    </location>
</feature>
<gene>
    <name evidence="2" type="ORF">UFOVP190_209</name>
</gene>
<name>A0A6J7WGL4_9CAUD</name>
<dbReference type="SUPFAM" id="SSF49899">
    <property type="entry name" value="Concanavalin A-like lectins/glucanases"/>
    <property type="match status" value="1"/>
</dbReference>
<protein>
    <submittedName>
        <fullName evidence="2">Concanavalin A-like lectin/glucanases superfamily</fullName>
    </submittedName>
</protein>
<reference evidence="2" key="1">
    <citation type="submission" date="2020-05" db="EMBL/GenBank/DDBJ databases">
        <authorList>
            <person name="Chiriac C."/>
            <person name="Salcher M."/>
            <person name="Ghai R."/>
            <person name="Kavagutti S V."/>
        </authorList>
    </citation>
    <scope>NUCLEOTIDE SEQUENCE</scope>
</reference>
<dbReference type="GO" id="GO:0030246">
    <property type="term" value="F:carbohydrate binding"/>
    <property type="evidence" value="ECO:0007669"/>
    <property type="project" value="UniProtKB-KW"/>
</dbReference>
<sequence>MANKIQLRRDTAANWTRINPVLADGEPGLDITNNKIKLGDGTTQWAGLPYLASPEHNRLVNGNKTLTLGTDGTVTVPGNIALPGGHTIGNNSTRLDLSATGGVVLVTDRGTVQFGVNLEAPGLPSHFHINKTGAFDLFLGDDSNYVKLPALSGLELQASEDGVGVAKWTLDALGKMTLPANGVITTTPGYTGTTFNITDATQGLPVVITTSVEHALYTGTKIRITGITTMTQLNDQDYYVTTPSSNTLALYTDPECTIPVDGTMYSPYFAPSNRQVTPANTQLDLNSDNPFGSSRASAVFDSGRFLTTPQSTDFNIGANDDFTIEWFAKYSSTDMQGYTGIVGTESGINGLHILSGSSFGIFQGYNYGAWIGGVFPSSYYGIVADQWYHFAFVRNAGAIRFYVNGVKCTSTQGDINGNTTEFICDATFTIGKAVNYVGHGTKISNLRFTKSAVYTGNFTAPTDDLTALPNTKLLMLFETDAADTSGSILVGGDGSAVAEYAGSDLTIALEALGNTDPGKVFIRSAGTQLAIDGLHDTIGIQNPGGSFPFNSSGQHTVLVDEFTAQTNIDITNIYNNLIVTTPSNGYTGNDAQNINLPQPTRAGVEITVINLTNGVTNISGWPGYPYAAIPSESVRLISVDLPGFGLAWWVTGSFSW</sequence>
<keyword evidence="2" id="KW-0430">Lectin</keyword>
<dbReference type="InterPro" id="IPR041352">
    <property type="entry name" value="Mtd_N"/>
</dbReference>
<dbReference type="Pfam" id="PF18454">
    <property type="entry name" value="Mtd_N"/>
    <property type="match status" value="1"/>
</dbReference>
<dbReference type="InterPro" id="IPR042302">
    <property type="entry name" value="E1_FCCH_sf"/>
</dbReference>
<dbReference type="Pfam" id="PF13385">
    <property type="entry name" value="Laminin_G_3"/>
    <property type="match status" value="1"/>
</dbReference>
<dbReference type="Gene3D" id="2.60.120.200">
    <property type="match status" value="1"/>
</dbReference>
<accession>A0A6J7WGL4</accession>
<dbReference type="Gene3D" id="2.10.10.30">
    <property type="match status" value="1"/>
</dbReference>
<dbReference type="InterPro" id="IPR013320">
    <property type="entry name" value="ConA-like_dom_sf"/>
</dbReference>
<dbReference type="EMBL" id="LR798243">
    <property type="protein sequence ID" value="CAB5214663.1"/>
    <property type="molecule type" value="Genomic_DNA"/>
</dbReference>
<organism evidence="2">
    <name type="scientific">uncultured Caudovirales phage</name>
    <dbReference type="NCBI Taxonomy" id="2100421"/>
    <lineage>
        <taxon>Viruses</taxon>
        <taxon>Duplodnaviria</taxon>
        <taxon>Heunggongvirae</taxon>
        <taxon>Uroviricota</taxon>
        <taxon>Caudoviricetes</taxon>
        <taxon>Peduoviridae</taxon>
        <taxon>Maltschvirus</taxon>
        <taxon>Maltschvirus maltsch</taxon>
    </lineage>
</organism>
<dbReference type="SUPFAM" id="SSF69349">
    <property type="entry name" value="Phage fibre proteins"/>
    <property type="match status" value="1"/>
</dbReference>
<evidence type="ECO:0000259" key="1">
    <source>
        <dbReference type="Pfam" id="PF18454"/>
    </source>
</evidence>